<gene>
    <name evidence="6" type="primary">rps8e</name>
    <name evidence="8" type="ORF">XD72_0858</name>
</gene>
<dbReference type="InterPro" id="IPR018283">
    <property type="entry name" value="Ribosomal_eS8_CS"/>
</dbReference>
<evidence type="ECO:0000256" key="2">
    <source>
        <dbReference type="ARBA" id="ARBA00011458"/>
    </source>
</evidence>
<accession>A0A117LFS8</accession>
<comment type="subunit">
    <text evidence="2 6">Part of the 30S ribosomal subunit.</text>
</comment>
<evidence type="ECO:0000313" key="8">
    <source>
        <dbReference type="EMBL" id="KUK44753.1"/>
    </source>
</evidence>
<evidence type="ECO:0000313" key="9">
    <source>
        <dbReference type="Proteomes" id="UP000057043"/>
    </source>
</evidence>
<proteinExistence type="inferred from homology"/>
<keyword evidence="3 6" id="KW-0689">Ribosomal protein</keyword>
<dbReference type="CDD" id="cd11382">
    <property type="entry name" value="Ribosomal_S8e"/>
    <property type="match status" value="1"/>
</dbReference>
<reference evidence="8 9" key="1">
    <citation type="journal article" date="2015" name="MBio">
        <title>Genome-Resolved Metagenomic Analysis Reveals Roles for Candidate Phyla and Other Microbial Community Members in Biogeochemical Transformations in Oil Reservoirs.</title>
        <authorList>
            <person name="Hu P."/>
            <person name="Tom L."/>
            <person name="Singh A."/>
            <person name="Thomas B.C."/>
            <person name="Baker B.J."/>
            <person name="Piceno Y.M."/>
            <person name="Andersen G.L."/>
            <person name="Banfield J.F."/>
        </authorList>
    </citation>
    <scope>NUCLEOTIDE SEQUENCE [LARGE SCALE GENOMIC DNA]</scope>
    <source>
        <strain evidence="8">57_489</strain>
    </source>
</reference>
<evidence type="ECO:0000256" key="4">
    <source>
        <dbReference type="ARBA" id="ARBA00023274"/>
    </source>
</evidence>
<evidence type="ECO:0000256" key="5">
    <source>
        <dbReference type="ARBA" id="ARBA00035277"/>
    </source>
</evidence>
<dbReference type="InterPro" id="IPR020919">
    <property type="entry name" value="Ribosomal_protein_eS8_arc"/>
</dbReference>
<dbReference type="FunFam" id="2.40.10.310:FF:000002">
    <property type="entry name" value="30S ribosomal protein S8e"/>
    <property type="match status" value="1"/>
</dbReference>
<dbReference type="Pfam" id="PF01201">
    <property type="entry name" value="Ribosomal_S8e"/>
    <property type="match status" value="1"/>
</dbReference>
<dbReference type="AlphaFoldDB" id="A0A117LFS8"/>
<sequence>MTIPDPGYSMKWQGNSKRKFTGGRLISNRGKRKDELGREAGEPNVDVTRKKQINTRGGNSKVRLLRCNAASVADPATGKSKMAKIETVNDNSANLNYIRRNIITKGAIIKTELGDARVTSRPGQDGVVNAILVAE</sequence>
<feature type="region of interest" description="Disordered" evidence="7">
    <location>
        <begin position="1"/>
        <end position="56"/>
    </location>
</feature>
<evidence type="ECO:0000256" key="7">
    <source>
        <dbReference type="SAM" id="MobiDB-lite"/>
    </source>
</evidence>
<dbReference type="HAMAP" id="MF_00029">
    <property type="entry name" value="Ribosomal_eS8"/>
    <property type="match status" value="1"/>
</dbReference>
<keyword evidence="4 6" id="KW-0687">Ribonucleoprotein</keyword>
<dbReference type="GO" id="GO:1990904">
    <property type="term" value="C:ribonucleoprotein complex"/>
    <property type="evidence" value="ECO:0007669"/>
    <property type="project" value="UniProtKB-KW"/>
</dbReference>
<dbReference type="PROSITE" id="PS01193">
    <property type="entry name" value="RIBOSOMAL_S8E"/>
    <property type="match status" value="1"/>
</dbReference>
<dbReference type="GO" id="GO:0006412">
    <property type="term" value="P:translation"/>
    <property type="evidence" value="ECO:0007669"/>
    <property type="project" value="UniProtKB-UniRule"/>
</dbReference>
<comment type="similarity">
    <text evidence="1 6">Belongs to the eukaryotic ribosomal protein eS8 family.</text>
</comment>
<dbReference type="InterPro" id="IPR022309">
    <property type="entry name" value="Ribosomal_Se8/biogenesis_NSA2"/>
</dbReference>
<evidence type="ECO:0000256" key="1">
    <source>
        <dbReference type="ARBA" id="ARBA00005257"/>
    </source>
</evidence>
<dbReference type="GO" id="GO:0003735">
    <property type="term" value="F:structural constituent of ribosome"/>
    <property type="evidence" value="ECO:0007669"/>
    <property type="project" value="InterPro"/>
</dbReference>
<dbReference type="PATRIC" id="fig|301375.7.peg.424"/>
<organism evidence="8 9">
    <name type="scientific">Methanothrix harundinacea</name>
    <dbReference type="NCBI Taxonomy" id="301375"/>
    <lineage>
        <taxon>Archaea</taxon>
        <taxon>Methanobacteriati</taxon>
        <taxon>Methanobacteriota</taxon>
        <taxon>Stenosarchaea group</taxon>
        <taxon>Methanomicrobia</taxon>
        <taxon>Methanotrichales</taxon>
        <taxon>Methanotrichaceae</taxon>
        <taxon>Methanothrix</taxon>
    </lineage>
</organism>
<dbReference type="EMBL" id="LGFT01000016">
    <property type="protein sequence ID" value="KUK44753.1"/>
    <property type="molecule type" value="Genomic_DNA"/>
</dbReference>
<feature type="compositionally biased region" description="Basic and acidic residues" evidence="7">
    <location>
        <begin position="32"/>
        <end position="41"/>
    </location>
</feature>
<dbReference type="Proteomes" id="UP000057043">
    <property type="component" value="Unassembled WGS sequence"/>
</dbReference>
<protein>
    <recommendedName>
        <fullName evidence="5 6">Small ribosomal subunit protein eS8</fullName>
    </recommendedName>
</protein>
<dbReference type="Gene3D" id="2.40.10.310">
    <property type="match status" value="1"/>
</dbReference>
<comment type="caution">
    <text evidence="8">The sequence shown here is derived from an EMBL/GenBank/DDBJ whole genome shotgun (WGS) entry which is preliminary data.</text>
</comment>
<dbReference type="GO" id="GO:0005840">
    <property type="term" value="C:ribosome"/>
    <property type="evidence" value="ECO:0007669"/>
    <property type="project" value="UniProtKB-KW"/>
</dbReference>
<evidence type="ECO:0000256" key="3">
    <source>
        <dbReference type="ARBA" id="ARBA00022980"/>
    </source>
</evidence>
<evidence type="ECO:0000256" key="6">
    <source>
        <dbReference type="HAMAP-Rule" id="MF_00029"/>
    </source>
</evidence>
<name>A0A117LFS8_9EURY</name>
<dbReference type="InterPro" id="IPR001047">
    <property type="entry name" value="Ribosomal_eS8"/>
</dbReference>
<dbReference type="NCBIfam" id="TIGR00307">
    <property type="entry name" value="eS8"/>
    <property type="match status" value="1"/>
</dbReference>